<dbReference type="InterPro" id="IPR043129">
    <property type="entry name" value="ATPase_NBD"/>
</dbReference>
<name>A0A1H6U086_9FIRM</name>
<evidence type="ECO:0000313" key="8">
    <source>
        <dbReference type="Proteomes" id="UP000199662"/>
    </source>
</evidence>
<reference evidence="7 8" key="1">
    <citation type="submission" date="2016-10" db="EMBL/GenBank/DDBJ databases">
        <authorList>
            <person name="de Groot N.N."/>
        </authorList>
    </citation>
    <scope>NUCLEOTIDE SEQUENCE [LARGE SCALE GENOMIC DNA]</scope>
    <source>
        <strain evidence="7 8">DSM 2179</strain>
    </source>
</reference>
<keyword evidence="1 6" id="KW-0963">Cytoplasm</keyword>
<evidence type="ECO:0000256" key="4">
    <source>
        <dbReference type="ARBA" id="ARBA00022960"/>
    </source>
</evidence>
<protein>
    <recommendedName>
        <fullName evidence="6">Cell shape-determining protein MreB</fullName>
    </recommendedName>
</protein>
<dbReference type="GO" id="GO:0005737">
    <property type="term" value="C:cytoplasm"/>
    <property type="evidence" value="ECO:0007669"/>
    <property type="project" value="UniProtKB-SubCell"/>
</dbReference>
<feature type="binding site" evidence="6">
    <location>
        <begin position="158"/>
        <end position="160"/>
    </location>
    <ligand>
        <name>ATP</name>
        <dbReference type="ChEBI" id="CHEBI:30616"/>
    </ligand>
</feature>
<dbReference type="Proteomes" id="UP000199662">
    <property type="component" value="Unassembled WGS sequence"/>
</dbReference>
<keyword evidence="2 6" id="KW-0547">Nucleotide-binding</keyword>
<dbReference type="Gene3D" id="3.30.420.40">
    <property type="match status" value="2"/>
</dbReference>
<dbReference type="NCBIfam" id="TIGR00904">
    <property type="entry name" value="mreB"/>
    <property type="match status" value="1"/>
</dbReference>
<comment type="subunit">
    <text evidence="6">Forms polymers.</text>
</comment>
<evidence type="ECO:0000256" key="3">
    <source>
        <dbReference type="ARBA" id="ARBA00022840"/>
    </source>
</evidence>
<dbReference type="GO" id="GO:0008360">
    <property type="term" value="P:regulation of cell shape"/>
    <property type="evidence" value="ECO:0007669"/>
    <property type="project" value="UniProtKB-UniRule"/>
</dbReference>
<dbReference type="STRING" id="84035.SAMN05660742_101139"/>
<feature type="binding site" evidence="6">
    <location>
        <begin position="14"/>
        <end position="16"/>
    </location>
    <ligand>
        <name>ATP</name>
        <dbReference type="ChEBI" id="CHEBI:30616"/>
    </ligand>
</feature>
<evidence type="ECO:0000256" key="1">
    <source>
        <dbReference type="ARBA" id="ARBA00022490"/>
    </source>
</evidence>
<dbReference type="PANTHER" id="PTHR42749">
    <property type="entry name" value="CELL SHAPE-DETERMINING PROTEIN MREB"/>
    <property type="match status" value="1"/>
</dbReference>
<dbReference type="InterPro" id="IPR056546">
    <property type="entry name" value="MreB_MamK-like"/>
</dbReference>
<proteinExistence type="inferred from homology"/>
<dbReference type="CDD" id="cd10225">
    <property type="entry name" value="ASKHA_NBD_MreB-like"/>
    <property type="match status" value="1"/>
</dbReference>
<keyword evidence="3 6" id="KW-0067">ATP-binding</keyword>
<dbReference type="EMBL" id="FNZK01000001">
    <property type="protein sequence ID" value="SEI81855.1"/>
    <property type="molecule type" value="Genomic_DNA"/>
</dbReference>
<dbReference type="NCBIfam" id="NF010539">
    <property type="entry name" value="PRK13927.1"/>
    <property type="match status" value="1"/>
</dbReference>
<dbReference type="PANTHER" id="PTHR42749:SF1">
    <property type="entry name" value="CELL SHAPE-DETERMINING PROTEIN MREB"/>
    <property type="match status" value="1"/>
</dbReference>
<dbReference type="SUPFAM" id="SSF53067">
    <property type="entry name" value="Actin-like ATPase domain"/>
    <property type="match status" value="2"/>
</dbReference>
<keyword evidence="4 6" id="KW-0133">Cell shape</keyword>
<dbReference type="PRINTS" id="PR01652">
    <property type="entry name" value="SHAPEPROTEIN"/>
</dbReference>
<comment type="similarity">
    <text evidence="5 6">Belongs to the FtsA/MreB family.</text>
</comment>
<comment type="function">
    <text evidence="6">Forms membrane-associated dynamic filaments that are essential for cell shape determination. Acts by regulating cell wall synthesis and cell elongation, and thus cell shape. A feedback loop between cell geometry and MreB localization may maintain elongated cell shape by targeting cell wall growth to regions of negative cell wall curvature.</text>
</comment>
<evidence type="ECO:0000256" key="5">
    <source>
        <dbReference type="ARBA" id="ARBA00023458"/>
    </source>
</evidence>
<accession>A0A1H6U086</accession>
<dbReference type="RefSeq" id="WP_019551852.1">
    <property type="nucleotide sequence ID" value="NZ_FNZK01000001.1"/>
</dbReference>
<dbReference type="GO" id="GO:0000902">
    <property type="term" value="P:cell morphogenesis"/>
    <property type="evidence" value="ECO:0007669"/>
    <property type="project" value="InterPro"/>
</dbReference>
<dbReference type="HAMAP" id="MF_02207">
    <property type="entry name" value="MreB"/>
    <property type="match status" value="1"/>
</dbReference>
<comment type="subcellular location">
    <subcellularLocation>
        <location evidence="6">Cytoplasm</location>
    </subcellularLocation>
    <text evidence="6">Membrane-associated.</text>
</comment>
<evidence type="ECO:0000256" key="2">
    <source>
        <dbReference type="ARBA" id="ARBA00022741"/>
    </source>
</evidence>
<feature type="binding site" evidence="6">
    <location>
        <begin position="206"/>
        <end position="209"/>
    </location>
    <ligand>
        <name>ATP</name>
        <dbReference type="ChEBI" id="CHEBI:30616"/>
    </ligand>
</feature>
<organism evidence="7 8">
    <name type="scientific">Propionispira arboris</name>
    <dbReference type="NCBI Taxonomy" id="84035"/>
    <lineage>
        <taxon>Bacteria</taxon>
        <taxon>Bacillati</taxon>
        <taxon>Bacillota</taxon>
        <taxon>Negativicutes</taxon>
        <taxon>Selenomonadales</taxon>
        <taxon>Selenomonadaceae</taxon>
        <taxon>Propionispira</taxon>
    </lineage>
</organism>
<comment type="caution">
    <text evidence="6">Lacks conserved residue(s) required for the propagation of feature annotation.</text>
</comment>
<sequence>MFGMSMDIGVDLGTANVLVYIKGKGIVLREPSVVAIDRDTNKVLEIGEEARRMIGRTPGNIVAIRPLREGVIADYDTTESMLRHFIEKVAGKNFMFKPRIMICIPSGVTTVEKRAVLEAAVQAGARKTYLIEEPLAAALGAGLEISEPYGSMVVDIGGGTTDIAVISLGGIVISESLRIGGDKFDEAIIRYVKKEYNMMIGERTAEEIKITIGSASRNAREGSFDVRGRDLLSGLPKTIKMVVNETCEALDEPVNRIVQCVKKVLEDTPPELSADIMDRGIVMTGGGSMLFGLDKLIQHETGIPTYLAEDPLSCVALGTGKALDSMDKIEDGLTSLRTNNFKG</sequence>
<evidence type="ECO:0000256" key="6">
    <source>
        <dbReference type="HAMAP-Rule" id="MF_02207"/>
    </source>
</evidence>
<evidence type="ECO:0000313" key="7">
    <source>
        <dbReference type="EMBL" id="SEI81855.1"/>
    </source>
</evidence>
<dbReference type="GO" id="GO:0005524">
    <property type="term" value="F:ATP binding"/>
    <property type="evidence" value="ECO:0007669"/>
    <property type="project" value="UniProtKB-KW"/>
</dbReference>
<dbReference type="Pfam" id="PF06723">
    <property type="entry name" value="MreB_Mbl"/>
    <property type="match status" value="1"/>
</dbReference>
<dbReference type="AlphaFoldDB" id="A0A1H6U086"/>
<keyword evidence="8" id="KW-1185">Reference proteome</keyword>
<gene>
    <name evidence="6" type="primary">mreB</name>
    <name evidence="7" type="ORF">SAMN05660742_101139</name>
</gene>
<dbReference type="InterPro" id="IPR004753">
    <property type="entry name" value="MreB"/>
</dbReference>